<dbReference type="Proteomes" id="UP000887159">
    <property type="component" value="Unassembled WGS sequence"/>
</dbReference>
<organism evidence="1 2">
    <name type="scientific">Trichonephila clavipes</name>
    <name type="common">Golden silk orbweaver</name>
    <name type="synonym">Nephila clavipes</name>
    <dbReference type="NCBI Taxonomy" id="2585209"/>
    <lineage>
        <taxon>Eukaryota</taxon>
        <taxon>Metazoa</taxon>
        <taxon>Ecdysozoa</taxon>
        <taxon>Arthropoda</taxon>
        <taxon>Chelicerata</taxon>
        <taxon>Arachnida</taxon>
        <taxon>Araneae</taxon>
        <taxon>Araneomorphae</taxon>
        <taxon>Entelegynae</taxon>
        <taxon>Araneoidea</taxon>
        <taxon>Nephilidae</taxon>
        <taxon>Trichonephila</taxon>
    </lineage>
</organism>
<sequence>MLQKSFFEFLRYDWQQRFSICWGDDFSQPKQFGSLRKEMTYRFELLFSEILTQQRRVQKEAELPKVRVWDHPKEMFFFPDILHQDLQLNCRWGQESQRIINLSDGG</sequence>
<comment type="caution">
    <text evidence="1">The sequence shown here is derived from an EMBL/GenBank/DDBJ whole genome shotgun (WGS) entry which is preliminary data.</text>
</comment>
<accession>A0A8X6WFW1</accession>
<reference evidence="1" key="1">
    <citation type="submission" date="2020-08" db="EMBL/GenBank/DDBJ databases">
        <title>Multicomponent nature underlies the extraordinary mechanical properties of spider dragline silk.</title>
        <authorList>
            <person name="Kono N."/>
            <person name="Nakamura H."/>
            <person name="Mori M."/>
            <person name="Yoshida Y."/>
            <person name="Ohtoshi R."/>
            <person name="Malay A.D."/>
            <person name="Moran D.A.P."/>
            <person name="Tomita M."/>
            <person name="Numata K."/>
            <person name="Arakawa K."/>
        </authorList>
    </citation>
    <scope>NUCLEOTIDE SEQUENCE</scope>
</reference>
<evidence type="ECO:0000313" key="1">
    <source>
        <dbReference type="EMBL" id="GFY33441.1"/>
    </source>
</evidence>
<gene>
    <name evidence="1" type="ORF">TNCV_2227101</name>
</gene>
<dbReference type="EMBL" id="BMAU01021411">
    <property type="protein sequence ID" value="GFY33441.1"/>
    <property type="molecule type" value="Genomic_DNA"/>
</dbReference>
<dbReference type="AlphaFoldDB" id="A0A8X6WFW1"/>
<name>A0A8X6WFW1_TRICX</name>
<proteinExistence type="predicted"/>
<keyword evidence="2" id="KW-1185">Reference proteome</keyword>
<evidence type="ECO:0000313" key="2">
    <source>
        <dbReference type="Proteomes" id="UP000887159"/>
    </source>
</evidence>
<protein>
    <submittedName>
        <fullName evidence="1">Uncharacterized protein</fullName>
    </submittedName>
</protein>